<sequence>MERNPIGDKKRPISPLAIIAVKRFSFEGIDKRQDFCASKNPRAGTTPAEAEADKSLTIVSESLQVVISETRSTGKTPSIIWSDNIDGFEPEKTFLTFSVDEDEHIIHLKSVDGMNEHIEKPTILNHEKEDAMISSQNGTPKIVRQDWLLRQNRKTKALPIQSRIFFVNRQTKVFKIFWVLRFLEKYSMKMTILQSIVILQTPLAANDTNQEFLAEIQVRLKKKWNCQTQGHLIPQYMRQILREHRKLHTTEMQRTFRLT</sequence>
<name>A0AAU9WU39_9CNID</name>
<evidence type="ECO:0000313" key="2">
    <source>
        <dbReference type="Proteomes" id="UP001159428"/>
    </source>
</evidence>
<accession>A0AAU9WU39</accession>
<keyword evidence="2" id="KW-1185">Reference proteome</keyword>
<comment type="caution">
    <text evidence="1">The sequence shown here is derived from an EMBL/GenBank/DDBJ whole genome shotgun (WGS) entry which is preliminary data.</text>
</comment>
<gene>
    <name evidence="1" type="ORF">PMEA_00012207</name>
</gene>
<dbReference type="Proteomes" id="UP001159428">
    <property type="component" value="Unassembled WGS sequence"/>
</dbReference>
<proteinExistence type="predicted"/>
<evidence type="ECO:0000313" key="1">
    <source>
        <dbReference type="EMBL" id="CAH3125652.1"/>
    </source>
</evidence>
<protein>
    <submittedName>
        <fullName evidence="1">Uncharacterized protein</fullName>
    </submittedName>
</protein>
<dbReference type="EMBL" id="CALNXJ010000021">
    <property type="protein sequence ID" value="CAH3125652.1"/>
    <property type="molecule type" value="Genomic_DNA"/>
</dbReference>
<reference evidence="1 2" key="1">
    <citation type="submission" date="2022-05" db="EMBL/GenBank/DDBJ databases">
        <authorList>
            <consortium name="Genoscope - CEA"/>
            <person name="William W."/>
        </authorList>
    </citation>
    <scope>NUCLEOTIDE SEQUENCE [LARGE SCALE GENOMIC DNA]</scope>
</reference>
<organism evidence="1 2">
    <name type="scientific">Pocillopora meandrina</name>
    <dbReference type="NCBI Taxonomy" id="46732"/>
    <lineage>
        <taxon>Eukaryota</taxon>
        <taxon>Metazoa</taxon>
        <taxon>Cnidaria</taxon>
        <taxon>Anthozoa</taxon>
        <taxon>Hexacorallia</taxon>
        <taxon>Scleractinia</taxon>
        <taxon>Astrocoeniina</taxon>
        <taxon>Pocilloporidae</taxon>
        <taxon>Pocillopora</taxon>
    </lineage>
</organism>
<dbReference type="AlphaFoldDB" id="A0AAU9WU39"/>